<evidence type="ECO:0000256" key="11">
    <source>
        <dbReference type="ARBA" id="ARBA00033378"/>
    </source>
</evidence>
<reference evidence="16" key="2">
    <citation type="submission" date="2020-11" db="EMBL/GenBank/DDBJ databases">
        <authorList>
            <person name="McCartney M.A."/>
            <person name="Auch B."/>
            <person name="Kono T."/>
            <person name="Mallez S."/>
            <person name="Becker A."/>
            <person name="Gohl D.M."/>
            <person name="Silverstein K.A.T."/>
            <person name="Koren S."/>
            <person name="Bechman K.B."/>
            <person name="Herman A."/>
            <person name="Abrahante J.E."/>
            <person name="Garbe J."/>
        </authorList>
    </citation>
    <scope>NUCLEOTIDE SEQUENCE</scope>
    <source>
        <strain evidence="16">Duluth1</strain>
        <tissue evidence="16">Whole animal</tissue>
    </source>
</reference>
<evidence type="ECO:0000256" key="13">
    <source>
        <dbReference type="ARBA" id="ARBA00093543"/>
    </source>
</evidence>
<feature type="region of interest" description="Disordered" evidence="14">
    <location>
        <begin position="387"/>
        <end position="410"/>
    </location>
</feature>
<proteinExistence type="predicted"/>
<gene>
    <name evidence="16" type="ORF">DPMN_056877</name>
</gene>
<feature type="region of interest" description="Disordered" evidence="14">
    <location>
        <begin position="119"/>
        <end position="153"/>
    </location>
</feature>
<evidence type="ECO:0000256" key="3">
    <source>
        <dbReference type="ARBA" id="ARBA00015508"/>
    </source>
</evidence>
<dbReference type="GO" id="GO:0044545">
    <property type="term" value="C:NSL complex"/>
    <property type="evidence" value="ECO:0007669"/>
    <property type="project" value="TreeGrafter"/>
</dbReference>
<dbReference type="InterPro" id="IPR026316">
    <property type="entry name" value="NSL2"/>
</dbReference>
<feature type="domain" description="KANL2-like probable zinc-finger" evidence="15">
    <location>
        <begin position="299"/>
        <end position="352"/>
    </location>
</feature>
<evidence type="ECO:0000256" key="9">
    <source>
        <dbReference type="ARBA" id="ARBA00023242"/>
    </source>
</evidence>
<dbReference type="InterPro" id="IPR025927">
    <property type="entry name" value="Znf_KANL2-like"/>
</dbReference>
<dbReference type="AlphaFoldDB" id="A0A9D4CSI0"/>
<dbReference type="GO" id="GO:0005634">
    <property type="term" value="C:nucleus"/>
    <property type="evidence" value="ECO:0007669"/>
    <property type="project" value="UniProtKB-SubCell"/>
</dbReference>
<organism evidence="16 17">
    <name type="scientific">Dreissena polymorpha</name>
    <name type="common">Zebra mussel</name>
    <name type="synonym">Mytilus polymorpha</name>
    <dbReference type="NCBI Taxonomy" id="45954"/>
    <lineage>
        <taxon>Eukaryota</taxon>
        <taxon>Metazoa</taxon>
        <taxon>Spiralia</taxon>
        <taxon>Lophotrochozoa</taxon>
        <taxon>Mollusca</taxon>
        <taxon>Bivalvia</taxon>
        <taxon>Autobranchia</taxon>
        <taxon>Heteroconchia</taxon>
        <taxon>Euheterodonta</taxon>
        <taxon>Imparidentia</taxon>
        <taxon>Neoheterodontei</taxon>
        <taxon>Myida</taxon>
        <taxon>Dreissenoidea</taxon>
        <taxon>Dreissenidae</taxon>
        <taxon>Dreissena</taxon>
    </lineage>
</organism>
<evidence type="ECO:0000256" key="1">
    <source>
        <dbReference type="ARBA" id="ARBA00004123"/>
    </source>
</evidence>
<reference evidence="16" key="1">
    <citation type="journal article" date="2019" name="bioRxiv">
        <title>The Genome of the Zebra Mussel, Dreissena polymorpha: A Resource for Invasive Species Research.</title>
        <authorList>
            <person name="McCartney M.A."/>
            <person name="Auch B."/>
            <person name="Kono T."/>
            <person name="Mallez S."/>
            <person name="Zhang Y."/>
            <person name="Obille A."/>
            <person name="Becker A."/>
            <person name="Abrahante J.E."/>
            <person name="Garbe J."/>
            <person name="Badalamenti J.P."/>
            <person name="Herman A."/>
            <person name="Mangelson H."/>
            <person name="Liachko I."/>
            <person name="Sullivan S."/>
            <person name="Sone E.D."/>
            <person name="Koren S."/>
            <person name="Silverstein K.A.T."/>
            <person name="Beckman K.B."/>
            <person name="Gohl D.M."/>
        </authorList>
    </citation>
    <scope>NUCLEOTIDE SEQUENCE</scope>
    <source>
        <strain evidence="16">Duluth1</strain>
        <tissue evidence="16">Whole animal</tissue>
    </source>
</reference>
<comment type="caution">
    <text evidence="16">The sequence shown here is derived from an EMBL/GenBank/DDBJ whole genome shotgun (WGS) entry which is preliminary data.</text>
</comment>
<evidence type="ECO:0000256" key="8">
    <source>
        <dbReference type="ARBA" id="ARBA00023128"/>
    </source>
</evidence>
<protein>
    <recommendedName>
        <fullName evidence="3">KAT8 regulatory NSL complex subunit 2</fullName>
    </recommendedName>
    <alternativeName>
        <fullName evidence="11">NSL complex protein NSL2</fullName>
    </alternativeName>
    <alternativeName>
        <fullName evidence="10">Non-specific lethal 2 homolog</fullName>
    </alternativeName>
</protein>
<keyword evidence="5" id="KW-0597">Phosphoprotein</keyword>
<keyword evidence="4" id="KW-1017">Isopeptide bond</keyword>
<evidence type="ECO:0000313" key="17">
    <source>
        <dbReference type="Proteomes" id="UP000828390"/>
    </source>
</evidence>
<evidence type="ECO:0000256" key="4">
    <source>
        <dbReference type="ARBA" id="ARBA00022499"/>
    </source>
</evidence>
<accession>A0A9D4CSI0</accession>
<comment type="subunit">
    <text evidence="13">Component of the NSL complex at least composed of KAT8/MOF, KANSL1, KANSL2, KANSL3, MCRS1, PHF20, OGT1/OGT, WDR5 and HCFC1.</text>
</comment>
<comment type="subcellular location">
    <subcellularLocation>
        <location evidence="2">Mitochondrion</location>
    </subcellularLocation>
    <subcellularLocation>
        <location evidence="1">Nucleus</location>
    </subcellularLocation>
</comment>
<keyword evidence="17" id="KW-1185">Reference proteome</keyword>
<evidence type="ECO:0000256" key="7">
    <source>
        <dbReference type="ARBA" id="ARBA00022853"/>
    </source>
</evidence>
<evidence type="ECO:0000256" key="12">
    <source>
        <dbReference type="ARBA" id="ARBA00093359"/>
    </source>
</evidence>
<dbReference type="PANTHER" id="PTHR13453:SF1">
    <property type="entry name" value="KAT8 REGULATORY NSL COMPLEX SUBUNIT 2"/>
    <property type="match status" value="1"/>
</dbReference>
<comment type="function">
    <text evidence="12">Non-catalytic component of the NSL histone acetyltransferase complex, a multiprotein complex that mediates histone H4 acetylation at 'Lys-5'- and 'Lys-8' (H4K5ac and H4K8ac) at transcription start sites and promotes transcription initiation. Required for NSL complex stability and for transcription of intraciliary transport genes in both ciliated and non-ciliated cells by regulating histone H4 acetylation at 'Lys-5'- and 'Lys-12' (H4K5ac and H4K12ac). This is necessary for cilium assembly in ciliated cells and for organization of the microtubule cytoskeleton in non-ciliated cells. Required within the NSL complex to maintain nuclear architecture stability by promoting KAT8-mediated acetylation of lamin LMNA.</text>
</comment>
<dbReference type="GO" id="GO:0006325">
    <property type="term" value="P:chromatin organization"/>
    <property type="evidence" value="ECO:0007669"/>
    <property type="project" value="UniProtKB-KW"/>
</dbReference>
<feature type="domain" description="KANL2-like probable zinc-finger" evidence="15">
    <location>
        <begin position="23"/>
        <end position="85"/>
    </location>
</feature>
<dbReference type="OrthoDB" id="677315at2759"/>
<dbReference type="PANTHER" id="PTHR13453">
    <property type="entry name" value="KAT8 REGULATORY NSL COMPLEX SUBUNIT 2"/>
    <property type="match status" value="1"/>
</dbReference>
<evidence type="ECO:0000256" key="6">
    <source>
        <dbReference type="ARBA" id="ARBA00022843"/>
    </source>
</evidence>
<evidence type="ECO:0000313" key="16">
    <source>
        <dbReference type="EMBL" id="KAH3730878.1"/>
    </source>
</evidence>
<feature type="compositionally biased region" description="Basic and acidic residues" evidence="14">
    <location>
        <begin position="119"/>
        <end position="131"/>
    </location>
</feature>
<dbReference type="GO" id="GO:0005739">
    <property type="term" value="C:mitochondrion"/>
    <property type="evidence" value="ECO:0007669"/>
    <property type="project" value="UniProtKB-SubCell"/>
</dbReference>
<keyword evidence="8" id="KW-0496">Mitochondrion</keyword>
<keyword evidence="9" id="KW-0539">Nucleus</keyword>
<evidence type="ECO:0000256" key="10">
    <source>
        <dbReference type="ARBA" id="ARBA00032947"/>
    </source>
</evidence>
<keyword evidence="7" id="KW-0156">Chromatin regulator</keyword>
<evidence type="ECO:0000256" key="5">
    <source>
        <dbReference type="ARBA" id="ARBA00022553"/>
    </source>
</evidence>
<sequence>MFRSRNAVLQSSKTKIPVEGLFCMYNHRVCMQNRLEGYEYCMKHILEDKNAPFKQCSYTSNKNSKRCTNAAPKSERKDGLCVEHTRRSMLIRQRNSRKKRPKESPETLLEGLDHHFMHGRGHNYDNHESKKAPSVASKALEYASSSDSDAETPVIDQAWKDEGDSDAESGDSELEDPLKHAEVYTAEEVALVMRDKLIRLQSLYIEQFKRLQHVMKERRRKYMHTVGHEKDSFGAIGQYSKDLESQENWSRYTAMKRYHRRYGMEALLHRQSKERRIAASDGSNYKPPVHSKCSVHTNGEKCSNPTLPLSKYCFSHILHDPHQVLYRPCSFGDGTCSLPVATCEDVPCCTLHPNLNSSHDSTFGTDSKNEGNVTDDIIDVTNEAAMETDQSFEEQATSRPGSRQGRQLSEEELLKKGKLLLQHLKSSDSS</sequence>
<evidence type="ECO:0000259" key="15">
    <source>
        <dbReference type="Pfam" id="PF13891"/>
    </source>
</evidence>
<dbReference type="Proteomes" id="UP000828390">
    <property type="component" value="Unassembled WGS sequence"/>
</dbReference>
<dbReference type="Pfam" id="PF13891">
    <property type="entry name" value="zf-C3HC3H_KANSL2"/>
    <property type="match status" value="2"/>
</dbReference>
<feature type="compositionally biased region" description="Polar residues" evidence="14">
    <location>
        <begin position="393"/>
        <end position="407"/>
    </location>
</feature>
<name>A0A9D4CSI0_DREPO</name>
<evidence type="ECO:0000256" key="2">
    <source>
        <dbReference type="ARBA" id="ARBA00004173"/>
    </source>
</evidence>
<keyword evidence="6" id="KW-0832">Ubl conjugation</keyword>
<evidence type="ECO:0000256" key="14">
    <source>
        <dbReference type="SAM" id="MobiDB-lite"/>
    </source>
</evidence>
<dbReference type="EMBL" id="JAIWYP010000012">
    <property type="protein sequence ID" value="KAH3730878.1"/>
    <property type="molecule type" value="Genomic_DNA"/>
</dbReference>